<evidence type="ECO:0000313" key="4">
    <source>
        <dbReference type="EMBL" id="UXX84743.1"/>
    </source>
</evidence>
<dbReference type="SUPFAM" id="SSF55909">
    <property type="entry name" value="Pentein"/>
    <property type="match status" value="1"/>
</dbReference>
<dbReference type="Pfam" id="PF19420">
    <property type="entry name" value="DDAH_eukar"/>
    <property type="match status" value="1"/>
</dbReference>
<comment type="pathway">
    <text evidence="1">Amino-acid degradation; L-arginine degradation via ADI pathway; carbamoyl phosphate from L-arginine: step 1/2.</text>
</comment>
<dbReference type="PANTHER" id="PTHR47271">
    <property type="entry name" value="ARGININE DEIMINASE"/>
    <property type="match status" value="1"/>
</dbReference>
<evidence type="ECO:0000313" key="5">
    <source>
        <dbReference type="Proteomes" id="UP001064087"/>
    </source>
</evidence>
<name>A0ABY6DF46_9RHOB</name>
<sequence>MSEKILQKDTTVYSATIKLFGSEPDPAFHDPDRMARLWGRNWGCDNDVGQLRAVLMHRPGTEFDVIDRQKHITATGGYGDIDAGWYWQSSTIPDLSELQAQHDGLADLLRAEGAEVIYLDGVTDGRFKSVYTRDSCIAVKGGCIVTRLAPRMRHGEELAVTRALADAGVPVLRTLHGQAMAEGGSFAWLNAQTAVIGRGIRINDEGIAQIADVLKYMGVELITVDLRGYDIHIDGHFLMVAPDVALVWAPGLPFTFLERLKELGIRTVEMNQHDNRWIVNGLAVRPGRVIMPEGISDETHTALEREGIEIVTTPYDKVQLNGGGIHCSTSPLVRDSV</sequence>
<comment type="catalytic activity">
    <reaction evidence="3">
        <text>L-arginine + H2O = L-citrulline + NH4(+)</text>
        <dbReference type="Rhea" id="RHEA:19597"/>
        <dbReference type="ChEBI" id="CHEBI:15377"/>
        <dbReference type="ChEBI" id="CHEBI:28938"/>
        <dbReference type="ChEBI" id="CHEBI:32682"/>
        <dbReference type="ChEBI" id="CHEBI:57743"/>
        <dbReference type="EC" id="3.5.3.6"/>
    </reaction>
</comment>
<dbReference type="RefSeq" id="WP_263048881.1">
    <property type="nucleotide sequence ID" value="NZ_CP106738.1"/>
</dbReference>
<dbReference type="PANTHER" id="PTHR47271:SF2">
    <property type="entry name" value="ARGININE DEIMINASE"/>
    <property type="match status" value="1"/>
</dbReference>
<accession>A0ABY6DF46</accession>
<proteinExistence type="predicted"/>
<evidence type="ECO:0000256" key="3">
    <source>
        <dbReference type="ARBA" id="ARBA00049429"/>
    </source>
</evidence>
<dbReference type="Proteomes" id="UP001064087">
    <property type="component" value="Chromosome"/>
</dbReference>
<evidence type="ECO:0000256" key="2">
    <source>
        <dbReference type="ARBA" id="ARBA00012171"/>
    </source>
</evidence>
<reference evidence="4" key="1">
    <citation type="submission" date="2022-10" db="EMBL/GenBank/DDBJ databases">
        <title>Roseovarius pelagicus sp. nov., isolated from Arctic seawater.</title>
        <authorList>
            <person name="Hong Y.W."/>
            <person name="Hwang C.Y."/>
        </authorList>
    </citation>
    <scope>NUCLEOTIDE SEQUENCE</scope>
    <source>
        <strain evidence="4">HL-MP18</strain>
    </source>
</reference>
<dbReference type="EMBL" id="CP106738">
    <property type="protein sequence ID" value="UXX84743.1"/>
    <property type="molecule type" value="Genomic_DNA"/>
</dbReference>
<keyword evidence="5" id="KW-1185">Reference proteome</keyword>
<protein>
    <recommendedName>
        <fullName evidence="2">arginine deiminase</fullName>
        <ecNumber evidence="2">3.5.3.6</ecNumber>
    </recommendedName>
</protein>
<dbReference type="EC" id="3.5.3.6" evidence="2"/>
<gene>
    <name evidence="4" type="ORF">N7U68_08940</name>
</gene>
<organism evidence="4 5">
    <name type="scientific">Roseovarius pelagicus</name>
    <dbReference type="NCBI Taxonomy" id="2980108"/>
    <lineage>
        <taxon>Bacteria</taxon>
        <taxon>Pseudomonadati</taxon>
        <taxon>Pseudomonadota</taxon>
        <taxon>Alphaproteobacteria</taxon>
        <taxon>Rhodobacterales</taxon>
        <taxon>Roseobacteraceae</taxon>
        <taxon>Roseovarius</taxon>
    </lineage>
</organism>
<dbReference type="Gene3D" id="3.75.10.10">
    <property type="entry name" value="L-arginine/glycine Amidinotransferase, Chain A"/>
    <property type="match status" value="1"/>
</dbReference>
<evidence type="ECO:0000256" key="1">
    <source>
        <dbReference type="ARBA" id="ARBA00005213"/>
    </source>
</evidence>